<sequence>MSGDSKGLRHSPPQPQCINDSSKVKNGEVEDLRTHTYASHVSSLLMAGSWICHESQRLPRVSLWRTLRLRIRVDRTASVKVNRTWVPRWISRLYETSLNVLAKKFQLI</sequence>
<dbReference type="Proteomes" id="UP000297595">
    <property type="component" value="Unassembled WGS sequence"/>
</dbReference>
<feature type="region of interest" description="Disordered" evidence="1">
    <location>
        <begin position="1"/>
        <end position="25"/>
    </location>
</feature>
<organism evidence="2 3">
    <name type="scientific">Orbilia oligospora</name>
    <name type="common">Nematode-trapping fungus</name>
    <name type="synonym">Arthrobotrys oligospora</name>
    <dbReference type="NCBI Taxonomy" id="2813651"/>
    <lineage>
        <taxon>Eukaryota</taxon>
        <taxon>Fungi</taxon>
        <taxon>Dikarya</taxon>
        <taxon>Ascomycota</taxon>
        <taxon>Pezizomycotina</taxon>
        <taxon>Orbiliomycetes</taxon>
        <taxon>Orbiliales</taxon>
        <taxon>Orbiliaceae</taxon>
        <taxon>Orbilia</taxon>
    </lineage>
</organism>
<gene>
    <name evidence="2" type="ORF">EYR41_004784</name>
</gene>
<evidence type="ECO:0000256" key="1">
    <source>
        <dbReference type="SAM" id="MobiDB-lite"/>
    </source>
</evidence>
<reference evidence="2 3" key="1">
    <citation type="submission" date="2019-03" db="EMBL/GenBank/DDBJ databases">
        <title>Nematode-trapping fungi genome.</title>
        <authorList>
            <person name="Vidal-Diez De Ulzurrun G."/>
        </authorList>
    </citation>
    <scope>NUCLEOTIDE SEQUENCE [LARGE SCALE GENOMIC DNA]</scope>
    <source>
        <strain evidence="2 3">TWF154</strain>
    </source>
</reference>
<comment type="caution">
    <text evidence="2">The sequence shown here is derived from an EMBL/GenBank/DDBJ whole genome shotgun (WGS) entry which is preliminary data.</text>
</comment>
<dbReference type="AlphaFoldDB" id="A0A7C8PH19"/>
<name>A0A7C8PH19_ORBOL</name>
<evidence type="ECO:0000313" key="3">
    <source>
        <dbReference type="Proteomes" id="UP000297595"/>
    </source>
</evidence>
<dbReference type="EMBL" id="SOZJ01000003">
    <property type="protein sequence ID" value="TGJ68693.1"/>
    <property type="molecule type" value="Genomic_DNA"/>
</dbReference>
<evidence type="ECO:0000313" key="2">
    <source>
        <dbReference type="EMBL" id="TGJ68693.1"/>
    </source>
</evidence>
<protein>
    <submittedName>
        <fullName evidence="2">Uncharacterized protein</fullName>
    </submittedName>
</protein>
<accession>A0A7C8PH19</accession>
<proteinExistence type="predicted"/>